<dbReference type="VEuPathDB" id="FungiDB:BTJ68_11358"/>
<evidence type="ECO:0000256" key="5">
    <source>
        <dbReference type="ARBA" id="ARBA00022692"/>
    </source>
</evidence>
<evidence type="ECO:0000313" key="15">
    <source>
        <dbReference type="EMBL" id="RMZ02045.1"/>
    </source>
</evidence>
<comment type="subunit">
    <text evidence="3">Component of the ER membrane protein complex (EMC).</text>
</comment>
<dbReference type="Gene3D" id="3.40.50.720">
    <property type="entry name" value="NAD(P)-binding Rossmann-like Domain"/>
    <property type="match status" value="1"/>
</dbReference>
<evidence type="ECO:0000256" key="11">
    <source>
        <dbReference type="ARBA" id="ARBA00023180"/>
    </source>
</evidence>
<dbReference type="AlphaFoldDB" id="A0A3M7GMU4"/>
<keyword evidence="8" id="KW-0521">NADP</keyword>
<dbReference type="Pfam" id="PF25293">
    <property type="entry name" value="Beta-prop_EMC1_N"/>
    <property type="match status" value="1"/>
</dbReference>
<dbReference type="SUPFAM" id="SSF50998">
    <property type="entry name" value="Quinoprotein alcohol dehydrogenase-like"/>
    <property type="match status" value="1"/>
</dbReference>
<keyword evidence="6 12" id="KW-0732">Signal</keyword>
<keyword evidence="10" id="KW-0472">Membrane</keyword>
<sequence>MTMRLSLLLAATCAFLVKTSLAVFADEAWTKDYHYALLGEPSDAALFHQPNPSSRASLIYTVSEEGVLGAVNPRDGSLVWRQILHSGDPHGKTAGFLRAGEGQDVVVSGLGSQVAAWSAADGRQAWHVELGSPLADVEILDWVDAAGTPGPKDALAITTGNKAAVSRLDGATGSTKWQYELDTTDEPYQVSISATQVYAILLHKTMMGYIKLKVISLDPVSGHKTDEYILSSENELSTADTIISVGANSASPIIAWTDSAYSVLKINVIGTKTVSTFNIEKHDEHAVTSIKLHAPYHVNSLSHFLVQYNTDVSHRAEVFHVDPKKGKVEKAYSLPNVAGMGSFSTSTADANVYFTRITRDQVMTVSSVSHGVLGRWTVDSFNVAADKDERVEPVRSVSEVSIKGDSVSAVRSAVLLSTGDWILLRDGTPVWQRPEMLASALSAGFAAPMEAEMLVHELEEEAHSSPLQAYIHRITRHVQDLQRLPTILPTLPQRIVAGFLGTSADGVMANDGFGFHQVIACATKNGRLVALDAGNPSKIMWNHPVADLKTGQEWQPSISSPKGGVLELKSKAGAGVQYNATTGEQLVSILPIDVEADTAAKPVKYSVSGNGLEAQMDGNPAWSFMSAQGERIVSLVPRPVNDPVASIGKVLGDRRVLYKYLDPNLALVATVKDASKTATFYVINSVTGGVLHSSTHARVDLSASISAMVSENWFAYSFTAEASDEGPKGHQLIVGELFESLVPNDRGPLAATANYSSLETTTEPFTLTQSYQIPEPISKMAVTRTRQGITSRQLLAILPDSNAVVGLPYTVLDPRRPVNRDPTKDELAEGLVRYAPVIEFNPQWYLNHQREVTGIKEIVTSPALIESTSLIFAYGLDVFGTRVSPSFSFDVLGGDFNKFQMLGTVAALAVATFVVAPLVARKQSQTMADQVKYTQKLKDAKVLVIGGSSGIGYGVAEALVENGCTVIISSSNPDKVQTTIDRLKKSYPSASSRISGQACNLGDQTTLESNVSKLFDQVGPLDHVVYTAGDALAMLPIQDITMDKLIQAGMVRFFAPLMVGKFAPRYLSGGRNSSITFTTGAVSERPIPNWSAVGSYASGLHGMTRGLALDLKPLRVNLVSPGFVDTELWANTGMSEEQKRKAFEEAEKKMPTGKVPDAGDIAESYLYAMKDRNLTGAVISTNGGHLLV</sequence>
<dbReference type="Gene3D" id="2.130.10.10">
    <property type="entry name" value="YVTN repeat-like/Quinoprotein amine dehydrogenase"/>
    <property type="match status" value="1"/>
</dbReference>
<proteinExistence type="inferred from homology"/>
<dbReference type="PANTHER" id="PTHR21573">
    <property type="entry name" value="ER MEMBRANE PROTEIN COMPLEX SUBUNIT 1"/>
    <property type="match status" value="1"/>
</dbReference>
<dbReference type="InterPro" id="IPR058545">
    <property type="entry name" value="Beta-prop_EMC1_1st"/>
</dbReference>
<accession>A0A3M7GMU4</accession>
<comment type="subcellular location">
    <subcellularLocation>
        <location evidence="1">Endoplasmic reticulum membrane</location>
        <topology evidence="1">Single-pass type I membrane protein</topology>
    </subcellularLocation>
</comment>
<feature type="domain" description="EMC1 first beta-propeller" evidence="14">
    <location>
        <begin position="22"/>
        <end position="435"/>
    </location>
</feature>
<dbReference type="InterPro" id="IPR011047">
    <property type="entry name" value="Quinoprotein_ADH-like_sf"/>
</dbReference>
<keyword evidence="5" id="KW-0812">Transmembrane</keyword>
<organism evidence="15 16">
    <name type="scientific">Hortaea werneckii</name>
    <name type="common">Black yeast</name>
    <name type="synonym">Cladosporium werneckii</name>
    <dbReference type="NCBI Taxonomy" id="91943"/>
    <lineage>
        <taxon>Eukaryota</taxon>
        <taxon>Fungi</taxon>
        <taxon>Dikarya</taxon>
        <taxon>Ascomycota</taxon>
        <taxon>Pezizomycotina</taxon>
        <taxon>Dothideomycetes</taxon>
        <taxon>Dothideomycetidae</taxon>
        <taxon>Mycosphaerellales</taxon>
        <taxon>Teratosphaeriaceae</taxon>
        <taxon>Hortaea</taxon>
    </lineage>
</organism>
<name>A0A3M7GMU4_HORWE</name>
<dbReference type="InterPro" id="IPR057571">
    <property type="entry name" value="SDR_PhqE-like"/>
</dbReference>
<evidence type="ECO:0000256" key="4">
    <source>
        <dbReference type="ARBA" id="ARBA00020824"/>
    </source>
</evidence>
<evidence type="ECO:0000256" key="2">
    <source>
        <dbReference type="ARBA" id="ARBA00007904"/>
    </source>
</evidence>
<keyword evidence="9" id="KW-1133">Transmembrane helix</keyword>
<reference evidence="15 16" key="1">
    <citation type="journal article" date="2018" name="BMC Genomics">
        <title>Genomic evidence for intraspecific hybridization in a clonal and extremely halotolerant yeast.</title>
        <authorList>
            <person name="Gostincar C."/>
            <person name="Stajich J.E."/>
            <person name="Zupancic J."/>
            <person name="Zalar P."/>
            <person name="Gunde-Cimerman N."/>
        </authorList>
    </citation>
    <scope>NUCLEOTIDE SEQUENCE [LARGE SCALE GENOMIC DNA]</scope>
    <source>
        <strain evidence="15 16">EXF-562</strain>
    </source>
</reference>
<protein>
    <recommendedName>
        <fullName evidence="4">ER membrane protein complex subunit 1</fullName>
    </recommendedName>
</protein>
<keyword evidence="11" id="KW-0325">Glycoprotein</keyword>
<dbReference type="VEuPathDB" id="FungiDB:BTJ68_11357"/>
<gene>
    <name evidence="15" type="ORF">D0860_07380</name>
</gene>
<dbReference type="Pfam" id="PF23441">
    <property type="entry name" value="SDR"/>
    <property type="match status" value="1"/>
</dbReference>
<evidence type="ECO:0000256" key="12">
    <source>
        <dbReference type="SAM" id="SignalP"/>
    </source>
</evidence>
<keyword evidence="7" id="KW-0256">Endoplasmic reticulum</keyword>
<dbReference type="CDD" id="cd05233">
    <property type="entry name" value="SDR_c"/>
    <property type="match status" value="1"/>
</dbReference>
<dbReference type="GO" id="GO:0072546">
    <property type="term" value="C:EMC complex"/>
    <property type="evidence" value="ECO:0007669"/>
    <property type="project" value="InterPro"/>
</dbReference>
<evidence type="ECO:0000256" key="9">
    <source>
        <dbReference type="ARBA" id="ARBA00022989"/>
    </source>
</evidence>
<dbReference type="Pfam" id="PF07774">
    <property type="entry name" value="EMC1_C"/>
    <property type="match status" value="1"/>
</dbReference>
<evidence type="ECO:0000256" key="8">
    <source>
        <dbReference type="ARBA" id="ARBA00022857"/>
    </source>
</evidence>
<dbReference type="PANTHER" id="PTHR21573:SF0">
    <property type="entry name" value="ER MEMBRANE PROTEIN COMPLEX SUBUNIT 1"/>
    <property type="match status" value="1"/>
</dbReference>
<dbReference type="Proteomes" id="UP000280598">
    <property type="component" value="Unassembled WGS sequence"/>
</dbReference>
<comment type="caution">
    <text evidence="15">The sequence shown here is derived from an EMBL/GenBank/DDBJ whole genome shotgun (WGS) entry which is preliminary data.</text>
</comment>
<evidence type="ECO:0000256" key="10">
    <source>
        <dbReference type="ARBA" id="ARBA00023136"/>
    </source>
</evidence>
<evidence type="ECO:0000256" key="6">
    <source>
        <dbReference type="ARBA" id="ARBA00022729"/>
    </source>
</evidence>
<evidence type="ECO:0000259" key="14">
    <source>
        <dbReference type="Pfam" id="PF25293"/>
    </source>
</evidence>
<evidence type="ECO:0000256" key="7">
    <source>
        <dbReference type="ARBA" id="ARBA00022824"/>
    </source>
</evidence>
<feature type="domain" description="ER membrane protein complex subunit 1 C-terminal" evidence="13">
    <location>
        <begin position="710"/>
        <end position="925"/>
    </location>
</feature>
<dbReference type="InterPro" id="IPR036291">
    <property type="entry name" value="NAD(P)-bd_dom_sf"/>
</dbReference>
<feature type="signal peptide" evidence="12">
    <location>
        <begin position="1"/>
        <end position="22"/>
    </location>
</feature>
<comment type="similarity">
    <text evidence="2">Belongs to the EMC1 family.</text>
</comment>
<dbReference type="SUPFAM" id="SSF51735">
    <property type="entry name" value="NAD(P)-binding Rossmann-fold domains"/>
    <property type="match status" value="1"/>
</dbReference>
<dbReference type="InterPro" id="IPR015943">
    <property type="entry name" value="WD40/YVTN_repeat-like_dom_sf"/>
</dbReference>
<dbReference type="InterPro" id="IPR011678">
    <property type="entry name" value="EMC1_C"/>
</dbReference>
<evidence type="ECO:0000259" key="13">
    <source>
        <dbReference type="Pfam" id="PF07774"/>
    </source>
</evidence>
<dbReference type="PRINTS" id="PR00081">
    <property type="entry name" value="GDHRDH"/>
</dbReference>
<dbReference type="GO" id="GO:0034975">
    <property type="term" value="P:protein folding in endoplasmic reticulum"/>
    <property type="evidence" value="ECO:0007669"/>
    <property type="project" value="TreeGrafter"/>
</dbReference>
<dbReference type="EMBL" id="QWIS01000196">
    <property type="protein sequence ID" value="RMZ02045.1"/>
    <property type="molecule type" value="Genomic_DNA"/>
</dbReference>
<evidence type="ECO:0000256" key="1">
    <source>
        <dbReference type="ARBA" id="ARBA00004115"/>
    </source>
</evidence>
<evidence type="ECO:0000256" key="3">
    <source>
        <dbReference type="ARBA" id="ARBA00011276"/>
    </source>
</evidence>
<dbReference type="InterPro" id="IPR026895">
    <property type="entry name" value="EMC1"/>
</dbReference>
<dbReference type="InterPro" id="IPR002347">
    <property type="entry name" value="SDR_fam"/>
</dbReference>
<evidence type="ECO:0000313" key="16">
    <source>
        <dbReference type="Proteomes" id="UP000280598"/>
    </source>
</evidence>
<feature type="chain" id="PRO_5018256615" description="ER membrane protein complex subunit 1" evidence="12">
    <location>
        <begin position="23"/>
        <end position="1188"/>
    </location>
</feature>